<dbReference type="AlphaFoldDB" id="A0A3P7LIK4"/>
<gene>
    <name evidence="1" type="ORF">DILT_LOCUS12465</name>
</gene>
<evidence type="ECO:0000313" key="2">
    <source>
        <dbReference type="Proteomes" id="UP000281553"/>
    </source>
</evidence>
<protein>
    <submittedName>
        <fullName evidence="1">Uncharacterized protein</fullName>
    </submittedName>
</protein>
<evidence type="ECO:0000313" key="1">
    <source>
        <dbReference type="EMBL" id="VDN16634.1"/>
    </source>
</evidence>
<name>A0A3P7LIK4_DIBLA</name>
<dbReference type="EMBL" id="UYRU01066552">
    <property type="protein sequence ID" value="VDN16634.1"/>
    <property type="molecule type" value="Genomic_DNA"/>
</dbReference>
<accession>A0A3P7LIK4</accession>
<proteinExistence type="predicted"/>
<sequence>MKIFFQWLSTAQAYIDAVPERFKKATLKSLLEPDLMYKADGPIPSPFFFTEYLNAIERIFQSRKSSFSRNQLEGENFRNFHIALKHLYFLAFPPHGGKALSFNRLISGIRNRELAIICTSRPPTNANEALDLNAMRRDRFLLAQEPRTTMPTTSRGHLLVLLVPSRPPYSNPFFNRPPSKPQTTRTNVDCSYCERHYFLPKSKYPILLEDDTVTTELNSVEASTFPSAKPSSTEEIMLDNIPMSDRRAA</sequence>
<keyword evidence="2" id="KW-1185">Reference proteome</keyword>
<reference evidence="1 2" key="1">
    <citation type="submission" date="2018-11" db="EMBL/GenBank/DDBJ databases">
        <authorList>
            <consortium name="Pathogen Informatics"/>
        </authorList>
    </citation>
    <scope>NUCLEOTIDE SEQUENCE [LARGE SCALE GENOMIC DNA]</scope>
</reference>
<dbReference type="OrthoDB" id="6288728at2759"/>
<organism evidence="1 2">
    <name type="scientific">Dibothriocephalus latus</name>
    <name type="common">Fish tapeworm</name>
    <name type="synonym">Diphyllobothrium latum</name>
    <dbReference type="NCBI Taxonomy" id="60516"/>
    <lineage>
        <taxon>Eukaryota</taxon>
        <taxon>Metazoa</taxon>
        <taxon>Spiralia</taxon>
        <taxon>Lophotrochozoa</taxon>
        <taxon>Platyhelminthes</taxon>
        <taxon>Cestoda</taxon>
        <taxon>Eucestoda</taxon>
        <taxon>Diphyllobothriidea</taxon>
        <taxon>Diphyllobothriidae</taxon>
        <taxon>Dibothriocephalus</taxon>
    </lineage>
</organism>
<dbReference type="Proteomes" id="UP000281553">
    <property type="component" value="Unassembled WGS sequence"/>
</dbReference>